<keyword evidence="5 6" id="KW-0694">RNA-binding</keyword>
<keyword evidence="2 6" id="KW-0378">Hydrolase</keyword>
<dbReference type="InterPro" id="IPR025313">
    <property type="entry name" value="SPB4-like_CTE"/>
</dbReference>
<dbReference type="SUPFAM" id="SSF52540">
    <property type="entry name" value="P-loop containing nucleoside triphosphate hydrolases"/>
    <property type="match status" value="2"/>
</dbReference>
<dbReference type="EMBL" id="HG994581">
    <property type="protein sequence ID" value="CAF2864735.1"/>
    <property type="molecule type" value="Genomic_DNA"/>
</dbReference>
<dbReference type="InterPro" id="IPR014001">
    <property type="entry name" value="Helicase_ATP-bd"/>
</dbReference>
<feature type="domain" description="Helicase ATP-binding" evidence="9">
    <location>
        <begin position="124"/>
        <end position="298"/>
    </location>
</feature>
<dbReference type="PROSITE" id="PS00039">
    <property type="entry name" value="DEAD_ATP_HELICASE"/>
    <property type="match status" value="1"/>
</dbReference>
<dbReference type="InterPro" id="IPR000629">
    <property type="entry name" value="RNA-helicase_DEAD-box_CS"/>
</dbReference>
<protein>
    <recommendedName>
        <fullName evidence="6">ATP-dependent RNA helicase</fullName>
        <ecNumber evidence="6">3.6.4.13</ecNumber>
    </recommendedName>
</protein>
<dbReference type="SMART" id="SM00490">
    <property type="entry name" value="HELICc"/>
    <property type="match status" value="1"/>
</dbReference>
<keyword evidence="8" id="KW-1133">Transmembrane helix</keyword>
<feature type="region of interest" description="Disordered" evidence="7">
    <location>
        <begin position="656"/>
        <end position="745"/>
    </location>
</feature>
<dbReference type="Gene3D" id="3.40.50.300">
    <property type="entry name" value="P-loop containing nucleotide triphosphate hydrolases"/>
    <property type="match status" value="2"/>
</dbReference>
<evidence type="ECO:0000256" key="2">
    <source>
        <dbReference type="ARBA" id="ARBA00022801"/>
    </source>
</evidence>
<dbReference type="Pfam" id="PF00270">
    <property type="entry name" value="DEAD"/>
    <property type="match status" value="1"/>
</dbReference>
<dbReference type="Pfam" id="PF00271">
    <property type="entry name" value="Helicase_C"/>
    <property type="match status" value="1"/>
</dbReference>
<organism evidence="12 13">
    <name type="scientific">Lepeophtheirus salmonis</name>
    <name type="common">Salmon louse</name>
    <name type="synonym">Caligus salmonis</name>
    <dbReference type="NCBI Taxonomy" id="72036"/>
    <lineage>
        <taxon>Eukaryota</taxon>
        <taxon>Metazoa</taxon>
        <taxon>Ecdysozoa</taxon>
        <taxon>Arthropoda</taxon>
        <taxon>Crustacea</taxon>
        <taxon>Multicrustacea</taxon>
        <taxon>Hexanauplia</taxon>
        <taxon>Copepoda</taxon>
        <taxon>Siphonostomatoida</taxon>
        <taxon>Caligidae</taxon>
        <taxon>Lepeophtheirus</taxon>
    </lineage>
</organism>
<evidence type="ECO:0000256" key="6">
    <source>
        <dbReference type="RuleBase" id="RU365068"/>
    </source>
</evidence>
<dbReference type="PROSITE" id="PS51194">
    <property type="entry name" value="HELICASE_CTER"/>
    <property type="match status" value="1"/>
</dbReference>
<dbReference type="CDD" id="cd18787">
    <property type="entry name" value="SF2_C_DEAD"/>
    <property type="match status" value="1"/>
</dbReference>
<proteinExistence type="inferred from homology"/>
<evidence type="ECO:0000256" key="5">
    <source>
        <dbReference type="ARBA" id="ARBA00022884"/>
    </source>
</evidence>
<feature type="domain" description="Helicase C-terminal" evidence="10">
    <location>
        <begin position="324"/>
        <end position="474"/>
    </location>
</feature>
<comment type="domain">
    <text evidence="6">The Q motif is unique to and characteristic of the DEAD box family of RNA helicases and controls ATP binding and hydrolysis.</text>
</comment>
<dbReference type="InterPro" id="IPR011545">
    <property type="entry name" value="DEAD/DEAH_box_helicase_dom"/>
</dbReference>
<dbReference type="InterPro" id="IPR014014">
    <property type="entry name" value="RNA_helicase_DEAD_Q_motif"/>
</dbReference>
<feature type="domain" description="DEAD-box RNA helicase Q" evidence="11">
    <location>
        <begin position="93"/>
        <end position="121"/>
    </location>
</feature>
<dbReference type="AlphaFoldDB" id="A0A7R8CM88"/>
<evidence type="ECO:0000259" key="9">
    <source>
        <dbReference type="PROSITE" id="PS51192"/>
    </source>
</evidence>
<dbReference type="GO" id="GO:0016787">
    <property type="term" value="F:hydrolase activity"/>
    <property type="evidence" value="ECO:0007669"/>
    <property type="project" value="UniProtKB-KW"/>
</dbReference>
<evidence type="ECO:0000256" key="8">
    <source>
        <dbReference type="SAM" id="Phobius"/>
    </source>
</evidence>
<dbReference type="InterPro" id="IPR027417">
    <property type="entry name" value="P-loop_NTPase"/>
</dbReference>
<feature type="compositionally biased region" description="Basic residues" evidence="7">
    <location>
        <begin position="729"/>
        <end position="739"/>
    </location>
</feature>
<evidence type="ECO:0000313" key="13">
    <source>
        <dbReference type="Proteomes" id="UP000675881"/>
    </source>
</evidence>
<keyword evidence="13" id="KW-1185">Reference proteome</keyword>
<feature type="compositionally biased region" description="Basic and acidic residues" evidence="7">
    <location>
        <begin position="719"/>
        <end position="728"/>
    </location>
</feature>
<feature type="compositionally biased region" description="Acidic residues" evidence="7">
    <location>
        <begin position="706"/>
        <end position="718"/>
    </location>
</feature>
<evidence type="ECO:0000256" key="1">
    <source>
        <dbReference type="ARBA" id="ARBA00022741"/>
    </source>
</evidence>
<keyword evidence="8" id="KW-0812">Transmembrane</keyword>
<evidence type="ECO:0000259" key="11">
    <source>
        <dbReference type="PROSITE" id="PS51195"/>
    </source>
</evidence>
<evidence type="ECO:0000259" key="10">
    <source>
        <dbReference type="PROSITE" id="PS51194"/>
    </source>
</evidence>
<dbReference type="SMART" id="SM00487">
    <property type="entry name" value="DEXDc"/>
    <property type="match status" value="1"/>
</dbReference>
<sequence>MQNEIITLQRASASRILRALIIFGVCLVIVFFPHHNSTFIAKVTHVGFNSFICFDGIDSRIPNEKKKTRTQKEEEEVSDLKTHYAKYDPKSIKHFRDMPLSAYTLKGLKENNYDEPTQIQKESIGLCFRGSDVLGAAKTGCGKTLAFVIPILELLHREKWTKLDGLGALVITPTRELAYQIFETLRKVGKHHEFSAGLVIGGKDLQYETKRLSTCNIVICTPGRLLQHMDENPQFDPITLQILVLDEADRCLDLGFAETMNAILGNLPKERQTLLFSATQTRSIKDLGRLSLKNPVYVSIHEHSKFSTPEKLTQNYMVCELDKKMDMLLSFIKSHRKSKTLVFVQSCKQARYFQELLKKIRVGVSVLGLYGTLHQLRRMSIYEEFCQEENSMVLFATDIAARGLDFPKVDWVFQLDCPEDGKTYLHRVGRTARHASIGKSLMLLTPSEEEGMLKQLSIHRVPIERIEVNPKKLTTCQMKIEANLAGDNNLKEMAQRAFQSYIKSIYLMKNKAIFDVFQIETDTYARSLGLVVTPKEDVLTIKRKDHDLERDDLPSGEEDNESVIPEIQRKQKVITKASLAKKVIKKNLSLNNVVQFNEEGDVVQNSATSKMSAIGQEYEKTCEGSGIDLILAREVLKAEDKFDKKLERVKIKEKHKEEKQRLKDLKNKRKKQMKETEEGDEFDEEDSNHSLDWLPDPDKIYGQEDNALDDEDESIESEYEARDNEIGTKRKWKPPKKIKEKSSKKLKSADKLYKSSLAEDEDFALQLLQRKSNHQFMTQDSIINSDESECTPVEIPFELPPEVPSQLQVKYNKVESNDCAEEGQSKTTVHVEVNRIGDRQGARRYSNVETWMEGYSDIPSAFGDVVNELKIHDDKVVEHLQKPCPSDNVVQKDVSSSEGNSICDIDWEHDRKRRVRRRMKDERKKYNSFSQQETNYQISNFPTESTPYPTFYPDPKDEFPPVPIESKSPKHISKLKPKKKKYKYKDITCYSLDMERSRGFILKYAPEKGSCILTADQKNPLKILDPRECAAILIKIAPGKPSFFTVHQRGSESTNSHGNGAGREAMIRGSRQVKNSTQAFQGSPKTPTKPFSFGRTMLMLRKFNNEGNLKQLFSFEFQIFLLR</sequence>
<dbReference type="GO" id="GO:0005524">
    <property type="term" value="F:ATP binding"/>
    <property type="evidence" value="ECO:0007669"/>
    <property type="project" value="UniProtKB-UniRule"/>
</dbReference>
<feature type="transmembrane region" description="Helical" evidence="8">
    <location>
        <begin position="16"/>
        <end position="34"/>
    </location>
</feature>
<reference evidence="12" key="1">
    <citation type="submission" date="2021-02" db="EMBL/GenBank/DDBJ databases">
        <authorList>
            <person name="Bekaert M."/>
        </authorList>
    </citation>
    <scope>NUCLEOTIDE SEQUENCE</scope>
    <source>
        <strain evidence="12">IoA-00</strain>
    </source>
</reference>
<dbReference type="PROSITE" id="PS51192">
    <property type="entry name" value="HELICASE_ATP_BIND_1"/>
    <property type="match status" value="1"/>
</dbReference>
<dbReference type="GO" id="GO:0003723">
    <property type="term" value="F:RNA binding"/>
    <property type="evidence" value="ECO:0007669"/>
    <property type="project" value="UniProtKB-UniRule"/>
</dbReference>
<comment type="function">
    <text evidence="6">RNA helicase.</text>
</comment>
<dbReference type="GO" id="GO:0003724">
    <property type="term" value="F:RNA helicase activity"/>
    <property type="evidence" value="ECO:0007669"/>
    <property type="project" value="UniProtKB-EC"/>
</dbReference>
<dbReference type="SMART" id="SM01178">
    <property type="entry name" value="DUF4217"/>
    <property type="match status" value="1"/>
</dbReference>
<dbReference type="Proteomes" id="UP000675881">
    <property type="component" value="Chromosome 2"/>
</dbReference>
<keyword evidence="1 6" id="KW-0547">Nucleotide-binding</keyword>
<keyword evidence="3 6" id="KW-0347">Helicase</keyword>
<keyword evidence="8" id="KW-0472">Membrane</keyword>
<evidence type="ECO:0000256" key="4">
    <source>
        <dbReference type="ARBA" id="ARBA00022840"/>
    </source>
</evidence>
<feature type="compositionally biased region" description="Acidic residues" evidence="7">
    <location>
        <begin position="677"/>
        <end position="686"/>
    </location>
</feature>
<name>A0A7R8CM88_LEPSM</name>
<feature type="compositionally biased region" description="Basic and acidic residues" evidence="7">
    <location>
        <begin position="656"/>
        <end position="665"/>
    </location>
</feature>
<dbReference type="InterPro" id="IPR001650">
    <property type="entry name" value="Helicase_C-like"/>
</dbReference>
<comment type="catalytic activity">
    <reaction evidence="6">
        <text>ATP + H2O = ADP + phosphate + H(+)</text>
        <dbReference type="Rhea" id="RHEA:13065"/>
        <dbReference type="ChEBI" id="CHEBI:15377"/>
        <dbReference type="ChEBI" id="CHEBI:15378"/>
        <dbReference type="ChEBI" id="CHEBI:30616"/>
        <dbReference type="ChEBI" id="CHEBI:43474"/>
        <dbReference type="ChEBI" id="CHEBI:456216"/>
        <dbReference type="EC" id="3.6.4.13"/>
    </reaction>
</comment>
<dbReference type="OrthoDB" id="10259640at2759"/>
<evidence type="ECO:0000313" key="12">
    <source>
        <dbReference type="EMBL" id="CAF2864735.1"/>
    </source>
</evidence>
<dbReference type="PROSITE" id="PS51195">
    <property type="entry name" value="Q_MOTIF"/>
    <property type="match status" value="1"/>
</dbReference>
<evidence type="ECO:0000256" key="3">
    <source>
        <dbReference type="ARBA" id="ARBA00022806"/>
    </source>
</evidence>
<dbReference type="CDD" id="cd17941">
    <property type="entry name" value="DEADc_DDX10"/>
    <property type="match status" value="1"/>
</dbReference>
<accession>A0A7R8CM88</accession>
<dbReference type="Pfam" id="PF13959">
    <property type="entry name" value="CTE_SPB4"/>
    <property type="match status" value="1"/>
</dbReference>
<keyword evidence="4 6" id="KW-0067">ATP-binding</keyword>
<dbReference type="PANTHER" id="PTHR24031">
    <property type="entry name" value="RNA HELICASE"/>
    <property type="match status" value="1"/>
</dbReference>
<dbReference type="EC" id="3.6.4.13" evidence="6"/>
<evidence type="ECO:0000256" key="7">
    <source>
        <dbReference type="SAM" id="MobiDB-lite"/>
    </source>
</evidence>
<gene>
    <name evidence="12" type="ORF">LSAA_6322</name>
</gene>
<comment type="similarity">
    <text evidence="6">Belongs to the DEAD box helicase family.</text>
</comment>